<accession>A0AAN1QDX0</accession>
<dbReference type="AlphaFoldDB" id="A0AAN1QDX0"/>
<organism evidence="1 2">
    <name type="scientific">Aeromonas veronii</name>
    <dbReference type="NCBI Taxonomy" id="654"/>
    <lineage>
        <taxon>Bacteria</taxon>
        <taxon>Pseudomonadati</taxon>
        <taxon>Pseudomonadota</taxon>
        <taxon>Gammaproteobacteria</taxon>
        <taxon>Aeromonadales</taxon>
        <taxon>Aeromonadaceae</taxon>
        <taxon>Aeromonas</taxon>
    </lineage>
</organism>
<gene>
    <name evidence="1" type="ORF">EFI48_11285</name>
</gene>
<dbReference type="RefSeq" id="WP_123173080.1">
    <property type="nucleotide sequence ID" value="NZ_CP033604.1"/>
</dbReference>
<dbReference type="EMBL" id="CP033604">
    <property type="protein sequence ID" value="AYV37362.1"/>
    <property type="molecule type" value="Genomic_DNA"/>
</dbReference>
<protein>
    <submittedName>
        <fullName evidence="1">Uncharacterized protein</fullName>
    </submittedName>
</protein>
<reference evidence="1 2" key="1">
    <citation type="submission" date="2018-11" db="EMBL/GenBank/DDBJ databases">
        <title>Complete genome sequence of multidrug-resistant Aeromonas veronii strain MS-18-37.</title>
        <authorList>
            <person name="Abdelhamed H."/>
            <person name="Lawrence M."/>
            <person name="Waldbieser G."/>
        </authorList>
    </citation>
    <scope>NUCLEOTIDE SEQUENCE [LARGE SCALE GENOMIC DNA]</scope>
    <source>
        <strain evidence="1 2">MS-18-37</strain>
    </source>
</reference>
<evidence type="ECO:0000313" key="2">
    <source>
        <dbReference type="Proteomes" id="UP000267614"/>
    </source>
</evidence>
<dbReference type="Proteomes" id="UP000267614">
    <property type="component" value="Chromosome"/>
</dbReference>
<proteinExistence type="predicted"/>
<sequence>MAEGLVTFFKYKRLGFYQRGTEYCEPLSMANMLSNLHSWFNTRTSLADTLLWDDETPGYQLRKKVYLKSIQHNTETGDYILILWRAVGNGNGVYGIRSNAALNDNALYNANDAGNGDDIIWGEPSYYWFIPRHNIFASIKFPSSIADTKLMNSFLKDFMWLHSTLRPKFRETKENSKGGMYTSVHFRSESGENLWFGIESEQFTKLTNQADLGQIASEITHFVRREVISAREMQSSGWRRLCGSLPFISNEITRDTRRIEIIVDASPTADELRGMLDTYHEEFSHVGDDWSNLGFKKDGVGGICWLDKFVVKNTLLVSELGEQNEDSGHYTTQRLFNALHLTRDRLLSPFSGGHVVSSQVAESII</sequence>
<evidence type="ECO:0000313" key="1">
    <source>
        <dbReference type="EMBL" id="AYV37362.1"/>
    </source>
</evidence>
<name>A0AAN1QDX0_AERVE</name>